<comment type="caution">
    <text evidence="1">The sequence shown here is derived from an EMBL/GenBank/DDBJ whole genome shotgun (WGS) entry which is preliminary data.</text>
</comment>
<evidence type="ECO:0000313" key="2">
    <source>
        <dbReference type="Proteomes" id="UP001433508"/>
    </source>
</evidence>
<sequence length="526" mass="58354">MVRLLNVYTLSAFVALGGLLFGFDISSISGVLDTVQYKNFYGNPLGTRQGLITSAMAAGSLIGALSSTVLGDLLSRKVTIQIGTVIWCIGAALQSASNGVGMLIAGRAIAGICIGLTSALVPIYQSEIAPRKIRGRVVSFQHLAIVCGMTIQYFIEYGCSFIESTASFRIPWAIQAVPAIILCIGLFWFPRSPRWLASKDRWDEALTVLAFLRTTKHDINDPLVLAEYREIEDQIGFEREIGSNSVRELLSKKMRLRVLLALAIQMLGQLSGANMLNYYIVYVFRSAGVPNPSLAASFQYVIKVLMTIPAILWVDKWGRRPILLVGAVTMGFWFFVIGGLFMRYGQPNPVLNQPYTWVIISNPAVSRSIQACSYLATATFSASWGPVSWIYPPEVVPLRIRSISVSLALATNWITNYALGFGVPPLLRSIRWRLFFLFGSFNLAAAITVWFTAPETKLRTLEEMDEIFEHEQPLWKSFLSWQESNSLDKLAHDIEMGTLRITRVGVDSSDGHHAPDRQPCKHVNAK</sequence>
<proteinExistence type="predicted"/>
<reference evidence="2" key="1">
    <citation type="journal article" date="2024" name="Front. Bioeng. Biotechnol.">
        <title>Genome-scale model development and genomic sequencing of the oleaginous clade Lipomyces.</title>
        <authorList>
            <person name="Czajka J.J."/>
            <person name="Han Y."/>
            <person name="Kim J."/>
            <person name="Mondo S.J."/>
            <person name="Hofstad B.A."/>
            <person name="Robles A."/>
            <person name="Haridas S."/>
            <person name="Riley R."/>
            <person name="LaButti K."/>
            <person name="Pangilinan J."/>
            <person name="Andreopoulos W."/>
            <person name="Lipzen A."/>
            <person name="Yan J."/>
            <person name="Wang M."/>
            <person name="Ng V."/>
            <person name="Grigoriev I.V."/>
            <person name="Spatafora J.W."/>
            <person name="Magnuson J.K."/>
            <person name="Baker S.E."/>
            <person name="Pomraning K.R."/>
        </authorList>
    </citation>
    <scope>NUCLEOTIDE SEQUENCE [LARGE SCALE GENOMIC DNA]</scope>
    <source>
        <strain evidence="2">CBS 7786</strain>
    </source>
</reference>
<accession>A0ACC3STZ3</accession>
<name>A0ACC3STZ3_LIPKO</name>
<organism evidence="1 2">
    <name type="scientific">Lipomyces kononenkoae</name>
    <name type="common">Yeast</name>
    <dbReference type="NCBI Taxonomy" id="34357"/>
    <lineage>
        <taxon>Eukaryota</taxon>
        <taxon>Fungi</taxon>
        <taxon>Dikarya</taxon>
        <taxon>Ascomycota</taxon>
        <taxon>Saccharomycotina</taxon>
        <taxon>Lipomycetes</taxon>
        <taxon>Lipomycetales</taxon>
        <taxon>Lipomycetaceae</taxon>
        <taxon>Lipomyces</taxon>
    </lineage>
</organism>
<keyword evidence="2" id="KW-1185">Reference proteome</keyword>
<evidence type="ECO:0000313" key="1">
    <source>
        <dbReference type="EMBL" id="KAK9234831.1"/>
    </source>
</evidence>
<protein>
    <submittedName>
        <fullName evidence="1">General substrate transporter</fullName>
    </submittedName>
</protein>
<dbReference type="Proteomes" id="UP001433508">
    <property type="component" value="Unassembled WGS sequence"/>
</dbReference>
<gene>
    <name evidence="1" type="ORF">V1525DRAFT_349458</name>
</gene>
<dbReference type="EMBL" id="MU971446">
    <property type="protein sequence ID" value="KAK9234831.1"/>
    <property type="molecule type" value="Genomic_DNA"/>
</dbReference>